<evidence type="ECO:0000256" key="4">
    <source>
        <dbReference type="ARBA" id="ARBA00023136"/>
    </source>
</evidence>
<feature type="transmembrane region" description="Helical" evidence="5">
    <location>
        <begin position="151"/>
        <end position="172"/>
    </location>
</feature>
<accession>A0ABT0XN12</accession>
<comment type="subcellular location">
    <subcellularLocation>
        <location evidence="1">Membrane</location>
        <topology evidence="1">Multi-pass membrane protein</topology>
    </subcellularLocation>
</comment>
<evidence type="ECO:0000256" key="2">
    <source>
        <dbReference type="ARBA" id="ARBA00022692"/>
    </source>
</evidence>
<comment type="caution">
    <text evidence="7">The sequence shown here is derived from an EMBL/GenBank/DDBJ whole genome shotgun (WGS) entry which is preliminary data.</text>
</comment>
<dbReference type="InterPro" id="IPR006977">
    <property type="entry name" value="Yip1_dom"/>
</dbReference>
<keyword evidence="8" id="KW-1185">Reference proteome</keyword>
<dbReference type="Pfam" id="PF04893">
    <property type="entry name" value="Yip1"/>
    <property type="match status" value="1"/>
</dbReference>
<evidence type="ECO:0000256" key="1">
    <source>
        <dbReference type="ARBA" id="ARBA00004141"/>
    </source>
</evidence>
<sequence length="212" mass="23522">MEGRLNPWLQIWIQPREVINQQLERENREKYFILMVMVYGTLSVFTGYEQNDMDVNIGRIILISIVAGVLLGPLIFYFTSWLTAVVGRWIGGRGEPGDLRVATVRGAYIPGLAIIAVNLIQLAVEGKIYFVSSYAQFEAMQLGLIEGTSEYPLISILTYIAVVWTFVINVNAVGAAHGFSAWKALLLVVIIGFIIAIPLVLVTMLLVSFGLI</sequence>
<feature type="domain" description="Yip1" evidence="6">
    <location>
        <begin position="10"/>
        <end position="201"/>
    </location>
</feature>
<feature type="transmembrane region" description="Helical" evidence="5">
    <location>
        <begin position="184"/>
        <end position="211"/>
    </location>
</feature>
<keyword evidence="3 5" id="KW-1133">Transmembrane helix</keyword>
<evidence type="ECO:0000313" key="7">
    <source>
        <dbReference type="EMBL" id="MCM2677297.1"/>
    </source>
</evidence>
<evidence type="ECO:0000256" key="5">
    <source>
        <dbReference type="SAM" id="Phobius"/>
    </source>
</evidence>
<dbReference type="EMBL" id="JAMQJY010000003">
    <property type="protein sequence ID" value="MCM2677297.1"/>
    <property type="molecule type" value="Genomic_DNA"/>
</dbReference>
<feature type="transmembrane region" description="Helical" evidence="5">
    <location>
        <begin position="107"/>
        <end position="131"/>
    </location>
</feature>
<protein>
    <submittedName>
        <fullName evidence="7">YIP1 family protein</fullName>
    </submittedName>
</protein>
<reference evidence="7" key="1">
    <citation type="submission" date="2022-06" db="EMBL/GenBank/DDBJ databases">
        <title>Alkalicoccobacillus porphyridii sp. nov., isolated from a marine red alga, Porphyridium purpureum and reclassification of Shouchella plakortidis and Shouchella gibsonii as Alkalicoccobacillus plakortidis comb. nov. and Alkalicoccobacillus gibsonii comb. nov.</title>
        <authorList>
            <person name="Kim K.H."/>
            <person name="Lee J.K."/>
            <person name="Han D.M."/>
            <person name="Baek J.H."/>
            <person name="Jeon C.O."/>
        </authorList>
    </citation>
    <scope>NUCLEOTIDE SEQUENCE</scope>
    <source>
        <strain evidence="7">DSM 19153</strain>
    </source>
</reference>
<dbReference type="RefSeq" id="WP_251610939.1">
    <property type="nucleotide sequence ID" value="NZ_JAMQJY010000003.1"/>
</dbReference>
<gene>
    <name evidence="7" type="ORF">NDM98_18885</name>
</gene>
<dbReference type="Proteomes" id="UP001203665">
    <property type="component" value="Unassembled WGS sequence"/>
</dbReference>
<organism evidence="7 8">
    <name type="scientific">Alkalicoccobacillus plakortidis</name>
    <dbReference type="NCBI Taxonomy" id="444060"/>
    <lineage>
        <taxon>Bacteria</taxon>
        <taxon>Bacillati</taxon>
        <taxon>Bacillota</taxon>
        <taxon>Bacilli</taxon>
        <taxon>Bacillales</taxon>
        <taxon>Bacillaceae</taxon>
        <taxon>Alkalicoccobacillus</taxon>
    </lineage>
</organism>
<keyword evidence="4 5" id="KW-0472">Membrane</keyword>
<feature type="transmembrane region" description="Helical" evidence="5">
    <location>
        <begin position="31"/>
        <end position="48"/>
    </location>
</feature>
<evidence type="ECO:0000313" key="8">
    <source>
        <dbReference type="Proteomes" id="UP001203665"/>
    </source>
</evidence>
<proteinExistence type="predicted"/>
<evidence type="ECO:0000256" key="3">
    <source>
        <dbReference type="ARBA" id="ARBA00022989"/>
    </source>
</evidence>
<keyword evidence="2 5" id="KW-0812">Transmembrane</keyword>
<name>A0ABT0XN12_9BACI</name>
<evidence type="ECO:0000259" key="6">
    <source>
        <dbReference type="Pfam" id="PF04893"/>
    </source>
</evidence>
<feature type="transmembrane region" description="Helical" evidence="5">
    <location>
        <begin position="60"/>
        <end position="86"/>
    </location>
</feature>